<dbReference type="EMBL" id="KE124801">
    <property type="protein sequence ID" value="EPB79050.1"/>
    <property type="molecule type" value="Genomic_DNA"/>
</dbReference>
<sequence length="133" mass="15293">MKINQYSVVFLRGYAPDNQGELDPTGLGIEVYMTPSLTSTKTGAQQFLEMYEGLRTNFNVRTIWLQVTAPVKWEPSISKNIQFIDSIIQAARANGLVVGIYTNAYDWRQITNEWIGANNTLLWYLRAMELIYY</sequence>
<dbReference type="GO" id="GO:0045087">
    <property type="term" value="P:innate immune response"/>
    <property type="evidence" value="ECO:0007669"/>
    <property type="project" value="TreeGrafter"/>
</dbReference>
<dbReference type="PANTHER" id="PTHR23208:SF36">
    <property type="entry name" value="LYSOZYME-RELATED"/>
    <property type="match status" value="1"/>
</dbReference>
<evidence type="ECO:0000313" key="1">
    <source>
        <dbReference type="EMBL" id="EPB79050.1"/>
    </source>
</evidence>
<reference evidence="1 2" key="1">
    <citation type="submission" date="2013-05" db="EMBL/GenBank/DDBJ databases">
        <title>Draft genome of the parasitic nematode Anyclostoma ceylanicum.</title>
        <authorList>
            <person name="Mitreva M."/>
        </authorList>
    </citation>
    <scope>NUCLEOTIDE SEQUENCE [LARGE SCALE GENOMIC DNA]</scope>
</reference>
<dbReference type="Gene3D" id="3.20.20.80">
    <property type="entry name" value="Glycosidases"/>
    <property type="match status" value="1"/>
</dbReference>
<proteinExistence type="predicted"/>
<protein>
    <submittedName>
        <fullName evidence="1">Uncharacterized protein</fullName>
    </submittedName>
</protein>
<dbReference type="InterPro" id="IPR051595">
    <property type="entry name" value="GH25_Enzymes"/>
</dbReference>
<gene>
    <name evidence="1" type="ORF">ANCCEY_01907</name>
</gene>
<dbReference type="Proteomes" id="UP000054495">
    <property type="component" value="Unassembled WGS sequence"/>
</dbReference>
<name>A0A0D6M4I1_9BILA</name>
<keyword evidence="2" id="KW-1185">Reference proteome</keyword>
<dbReference type="PANTHER" id="PTHR23208">
    <property type="entry name" value="LYSOZYME PROTEIN"/>
    <property type="match status" value="1"/>
</dbReference>
<dbReference type="InterPro" id="IPR017853">
    <property type="entry name" value="GH"/>
</dbReference>
<organism evidence="1 2">
    <name type="scientific">Ancylostoma ceylanicum</name>
    <dbReference type="NCBI Taxonomy" id="53326"/>
    <lineage>
        <taxon>Eukaryota</taxon>
        <taxon>Metazoa</taxon>
        <taxon>Ecdysozoa</taxon>
        <taxon>Nematoda</taxon>
        <taxon>Chromadorea</taxon>
        <taxon>Rhabditida</taxon>
        <taxon>Rhabditina</taxon>
        <taxon>Rhabditomorpha</taxon>
        <taxon>Strongyloidea</taxon>
        <taxon>Ancylostomatidae</taxon>
        <taxon>Ancylostomatinae</taxon>
        <taxon>Ancylostoma</taxon>
    </lineage>
</organism>
<accession>A0A0D6M4I1</accession>
<evidence type="ECO:0000313" key="2">
    <source>
        <dbReference type="Proteomes" id="UP000054495"/>
    </source>
</evidence>
<dbReference type="SUPFAM" id="SSF51445">
    <property type="entry name" value="(Trans)glycosidases"/>
    <property type="match status" value="1"/>
</dbReference>
<dbReference type="GO" id="GO:0007165">
    <property type="term" value="P:signal transduction"/>
    <property type="evidence" value="ECO:0007669"/>
    <property type="project" value="TreeGrafter"/>
</dbReference>
<dbReference type="AlphaFoldDB" id="A0A0D6M4I1"/>